<proteinExistence type="predicted"/>
<evidence type="ECO:0000313" key="1">
    <source>
        <dbReference type="EMBL" id="MFB9558271.1"/>
    </source>
</evidence>
<name>A0ABV5R040_9ACTN</name>
<sequence length="152" mass="16405">MGDEHSRLREESLSRAFAGASRVECGPVDVEAARLAYREAGFDVTDGLVEFLGTYGETTVFWPSHVTGDETSLTISVAEAAQAFAPNVRHYEKRLGMSALPVGIAFETEEVVLLAENGDIVLGGDAGVQRVAHGFEDAVRALISGHWDMTFF</sequence>
<gene>
    <name evidence="1" type="ORF">ACFFTP_29310</name>
</gene>
<dbReference type="Pfam" id="PF14433">
    <property type="entry name" value="SUKH-3"/>
    <property type="match status" value="1"/>
</dbReference>
<protein>
    <submittedName>
        <fullName evidence="1">SUKH-3 domain-containing protein</fullName>
    </submittedName>
</protein>
<dbReference type="EMBL" id="JBHMCT010000020">
    <property type="protein sequence ID" value="MFB9558271.1"/>
    <property type="molecule type" value="Genomic_DNA"/>
</dbReference>
<dbReference type="RefSeq" id="WP_345483709.1">
    <property type="nucleotide sequence ID" value="NZ_BAAAWU010000001.1"/>
</dbReference>
<reference evidence="1 2" key="1">
    <citation type="submission" date="2024-09" db="EMBL/GenBank/DDBJ databases">
        <authorList>
            <person name="Sun Q."/>
            <person name="Mori K."/>
        </authorList>
    </citation>
    <scope>NUCLEOTIDE SEQUENCE [LARGE SCALE GENOMIC DNA]</scope>
    <source>
        <strain evidence="1 2">JCM 4414</strain>
    </source>
</reference>
<comment type="caution">
    <text evidence="1">The sequence shown here is derived from an EMBL/GenBank/DDBJ whole genome shotgun (WGS) entry which is preliminary data.</text>
</comment>
<evidence type="ECO:0000313" key="2">
    <source>
        <dbReference type="Proteomes" id="UP001589716"/>
    </source>
</evidence>
<dbReference type="InterPro" id="IPR025850">
    <property type="entry name" value="SUKH-3"/>
</dbReference>
<keyword evidence="2" id="KW-1185">Reference proteome</keyword>
<organism evidence="1 2">
    <name type="scientific">Streptomyces roseoviridis</name>
    <dbReference type="NCBI Taxonomy" id="67361"/>
    <lineage>
        <taxon>Bacteria</taxon>
        <taxon>Bacillati</taxon>
        <taxon>Actinomycetota</taxon>
        <taxon>Actinomycetes</taxon>
        <taxon>Kitasatosporales</taxon>
        <taxon>Streptomycetaceae</taxon>
        <taxon>Streptomyces</taxon>
    </lineage>
</organism>
<accession>A0ABV5R040</accession>
<dbReference type="Proteomes" id="UP001589716">
    <property type="component" value="Unassembled WGS sequence"/>
</dbReference>